<evidence type="ECO:0000256" key="13">
    <source>
        <dbReference type="HAMAP-Rule" id="MF_01810"/>
    </source>
</evidence>
<evidence type="ECO:0000256" key="5">
    <source>
        <dbReference type="ARBA" id="ARBA00022475"/>
    </source>
</evidence>
<feature type="transmembrane region" description="Helical" evidence="13">
    <location>
        <begin position="491"/>
        <end position="513"/>
    </location>
</feature>
<dbReference type="GO" id="GO:0005886">
    <property type="term" value="C:plasma membrane"/>
    <property type="evidence" value="ECO:0007669"/>
    <property type="project" value="UniProtKB-SubCell"/>
</dbReference>
<dbReference type="InterPro" id="IPR047196">
    <property type="entry name" value="YidC_ALB_C"/>
</dbReference>
<keyword evidence="5 13" id="KW-1003">Cell membrane</keyword>
<evidence type="ECO:0000256" key="3">
    <source>
        <dbReference type="ARBA" id="ARBA00015325"/>
    </source>
</evidence>
<dbReference type="GO" id="GO:0032977">
    <property type="term" value="F:membrane insertase activity"/>
    <property type="evidence" value="ECO:0007669"/>
    <property type="project" value="InterPro"/>
</dbReference>
<dbReference type="NCBIfam" id="TIGR03593">
    <property type="entry name" value="yidC_nterm"/>
    <property type="match status" value="1"/>
</dbReference>
<dbReference type="NCBIfam" id="TIGR03592">
    <property type="entry name" value="yidC_oxa1_cterm"/>
    <property type="match status" value="1"/>
</dbReference>
<feature type="compositionally biased region" description="Acidic residues" evidence="14">
    <location>
        <begin position="56"/>
        <end position="66"/>
    </location>
</feature>
<dbReference type="EMBL" id="JAFIDN010000002">
    <property type="protein sequence ID" value="MBP3191797.1"/>
    <property type="molecule type" value="Genomic_DNA"/>
</dbReference>
<feature type="region of interest" description="Disordered" evidence="14">
    <location>
        <begin position="32"/>
        <end position="70"/>
    </location>
</feature>
<evidence type="ECO:0000256" key="11">
    <source>
        <dbReference type="ARBA" id="ARBA00033245"/>
    </source>
</evidence>
<accession>A0A8J7RID0</accession>
<evidence type="ECO:0000256" key="2">
    <source>
        <dbReference type="ARBA" id="ARBA00010527"/>
    </source>
</evidence>
<dbReference type="CDD" id="cd20070">
    <property type="entry name" value="5TM_YidC_Alb3"/>
    <property type="match status" value="1"/>
</dbReference>
<evidence type="ECO:0000256" key="4">
    <source>
        <dbReference type="ARBA" id="ARBA00022448"/>
    </source>
</evidence>
<feature type="region of interest" description="Disordered" evidence="14">
    <location>
        <begin position="589"/>
        <end position="611"/>
    </location>
</feature>
<evidence type="ECO:0000256" key="10">
    <source>
        <dbReference type="ARBA" id="ARBA00023186"/>
    </source>
</evidence>
<feature type="transmembrane region" description="Helical" evidence="13">
    <location>
        <begin position="361"/>
        <end position="392"/>
    </location>
</feature>
<dbReference type="PANTHER" id="PTHR12428">
    <property type="entry name" value="OXA1"/>
    <property type="match status" value="1"/>
</dbReference>
<dbReference type="Pfam" id="PF14849">
    <property type="entry name" value="YidC_periplas"/>
    <property type="match status" value="1"/>
</dbReference>
<comment type="similarity">
    <text evidence="2 13">Belongs to the OXA1/ALB3/YidC family. Type 1 subfamily.</text>
</comment>
<comment type="subunit">
    <text evidence="13">Interacts with the Sec translocase complex via SecD. Specifically interacts with transmembrane segments of nascent integral membrane proteins during membrane integration.</text>
</comment>
<feature type="domain" description="Membrane insertase YidC/Oxa/ALB C-terminal" evidence="15">
    <location>
        <begin position="377"/>
        <end position="571"/>
    </location>
</feature>
<dbReference type="InterPro" id="IPR019998">
    <property type="entry name" value="Membr_insert_YidC"/>
</dbReference>
<comment type="caution">
    <text evidence="17">The sequence shown here is derived from an EMBL/GenBank/DDBJ whole genome shotgun (WGS) entry which is preliminary data.</text>
</comment>
<dbReference type="GO" id="GO:0015031">
    <property type="term" value="P:protein transport"/>
    <property type="evidence" value="ECO:0007669"/>
    <property type="project" value="UniProtKB-KW"/>
</dbReference>
<keyword evidence="10 13" id="KW-0143">Chaperone</keyword>
<reference evidence="17" key="1">
    <citation type="submission" date="2021-02" db="EMBL/GenBank/DDBJ databases">
        <title>Natronogracilivirga saccharolytica gen. nov. sp. nov. a new anaerobic, haloalkiliphilic carbohydrate-fermenting bacterium from soda lake and proposing of Cyclonatronumiaceae fam. nov. in the phylum Balneolaeota.</title>
        <authorList>
            <person name="Zhilina T.N."/>
            <person name="Sorokin D.Y."/>
            <person name="Zavarzina D.G."/>
            <person name="Toshchakov S.V."/>
            <person name="Kublanov I.V."/>
        </authorList>
    </citation>
    <scope>NUCLEOTIDE SEQUENCE</scope>
    <source>
        <strain evidence="17">Z-1702</strain>
    </source>
</reference>
<evidence type="ECO:0000313" key="17">
    <source>
        <dbReference type="EMBL" id="MBP3191797.1"/>
    </source>
</evidence>
<keyword evidence="18" id="KW-1185">Reference proteome</keyword>
<dbReference type="PRINTS" id="PR00701">
    <property type="entry name" value="60KDINNERMP"/>
</dbReference>
<dbReference type="PANTHER" id="PTHR12428:SF65">
    <property type="entry name" value="CYTOCHROME C OXIDASE ASSEMBLY PROTEIN COX18, MITOCHONDRIAL"/>
    <property type="match status" value="1"/>
</dbReference>
<dbReference type="GO" id="GO:0051205">
    <property type="term" value="P:protein insertion into membrane"/>
    <property type="evidence" value="ECO:0007669"/>
    <property type="project" value="TreeGrafter"/>
</dbReference>
<dbReference type="CDD" id="cd19961">
    <property type="entry name" value="EcYidC-like_peri"/>
    <property type="match status" value="1"/>
</dbReference>
<evidence type="ECO:0000256" key="6">
    <source>
        <dbReference type="ARBA" id="ARBA00022692"/>
    </source>
</evidence>
<evidence type="ECO:0000259" key="16">
    <source>
        <dbReference type="Pfam" id="PF14849"/>
    </source>
</evidence>
<dbReference type="Proteomes" id="UP000673975">
    <property type="component" value="Unassembled WGS sequence"/>
</dbReference>
<evidence type="ECO:0000313" key="18">
    <source>
        <dbReference type="Proteomes" id="UP000673975"/>
    </source>
</evidence>
<name>A0A8J7RID0_9BACT</name>
<dbReference type="Gene3D" id="2.70.98.90">
    <property type="match status" value="1"/>
</dbReference>
<protein>
    <recommendedName>
        <fullName evidence="3 13">Membrane protein insertase YidC</fullName>
    </recommendedName>
    <alternativeName>
        <fullName evidence="12 13">Foldase YidC</fullName>
    </alternativeName>
    <alternativeName>
        <fullName evidence="11 13">Membrane integrase YidC</fullName>
    </alternativeName>
    <alternativeName>
        <fullName evidence="13">Membrane protein YidC</fullName>
    </alternativeName>
</protein>
<dbReference type="InterPro" id="IPR028053">
    <property type="entry name" value="Membr_insert_YidC_N"/>
</dbReference>
<gene>
    <name evidence="13 17" type="primary">yidC</name>
    <name evidence="17" type="ORF">NATSA_03880</name>
</gene>
<dbReference type="InterPro" id="IPR001708">
    <property type="entry name" value="YidC/ALB3/OXA1/COX18"/>
</dbReference>
<comment type="subcellular location">
    <subcellularLocation>
        <location evidence="1">Cell inner membrane</location>
        <topology evidence="1">Multi-pass membrane protein</topology>
    </subcellularLocation>
    <subcellularLocation>
        <location evidence="13">Cell membrane</location>
        <topology evidence="13">Multi-pass membrane protein</topology>
    </subcellularLocation>
</comment>
<dbReference type="InterPro" id="IPR038221">
    <property type="entry name" value="YidC_periplasmic_sf"/>
</dbReference>
<feature type="domain" description="Membrane insertase YidC N-terminal" evidence="16">
    <location>
        <begin position="88"/>
        <end position="360"/>
    </location>
</feature>
<proteinExistence type="inferred from homology"/>
<dbReference type="RefSeq" id="WP_210510568.1">
    <property type="nucleotide sequence ID" value="NZ_JAFIDN010000002.1"/>
</dbReference>
<dbReference type="InterPro" id="IPR028055">
    <property type="entry name" value="YidC/Oxa/ALB_C"/>
</dbReference>
<feature type="compositionally biased region" description="Basic and acidic residues" evidence="14">
    <location>
        <begin position="32"/>
        <end position="55"/>
    </location>
</feature>
<keyword evidence="7 13" id="KW-0653">Protein transport</keyword>
<dbReference type="Pfam" id="PF02096">
    <property type="entry name" value="60KD_IMP"/>
    <property type="match status" value="1"/>
</dbReference>
<evidence type="ECO:0000259" key="15">
    <source>
        <dbReference type="Pfam" id="PF02096"/>
    </source>
</evidence>
<comment type="function">
    <text evidence="13">Required for the insertion and/or proper folding and/or complex formation of integral membrane proteins into the membrane. Involved in integration of membrane proteins that insert both dependently and independently of the Sec translocase complex, as well as at least some lipoproteins. Aids folding of multispanning membrane proteins.</text>
</comment>
<keyword evidence="8 13" id="KW-1133">Transmembrane helix</keyword>
<dbReference type="AlphaFoldDB" id="A0A8J7RID0"/>
<keyword evidence="6 13" id="KW-0812">Transmembrane</keyword>
<evidence type="ECO:0000256" key="8">
    <source>
        <dbReference type="ARBA" id="ARBA00022989"/>
    </source>
</evidence>
<evidence type="ECO:0000256" key="1">
    <source>
        <dbReference type="ARBA" id="ARBA00004429"/>
    </source>
</evidence>
<evidence type="ECO:0000256" key="14">
    <source>
        <dbReference type="SAM" id="MobiDB-lite"/>
    </source>
</evidence>
<feature type="transmembrane region" description="Helical" evidence="13">
    <location>
        <begin position="534"/>
        <end position="557"/>
    </location>
</feature>
<keyword evidence="9 13" id="KW-0472">Membrane</keyword>
<evidence type="ECO:0000256" key="9">
    <source>
        <dbReference type="ARBA" id="ARBA00023136"/>
    </source>
</evidence>
<sequence>MDRNTVIGFLLIFGLMLAWMYVTMPSEEELERQRQERQARDTIPEQEPEEPRFEEDLAETDPDVEPVETRSLGVFGHETVSDTIDTWIETPKFRARFTNLGGGPASLELKQHKRWDGGPVQLMSDTTRSAYSLEFLSTENYNIETDELLFRPVSTEPVITLDKGETTTVQYELELEDGSRMIYTYTIDADSYQIHLNVGFEGVEHYISGRSFELAWKPAIPPTERDIASEAQYTSAYSYAGGVLEEFQPSDEGYSESIITGDVSWVASKSKFFTQIMKAQENTDGAILSAELAIDPDNGEMIHDYNTAIRTRLSDASSYNYQMFLGPLDYYQLRDFDGTAYDMVDTGFGFMRWFSDPFVKYIILPFFAFVGGFTGNMGVTIILFAILIKIVLYPLTKKSFESMAAMRELQPEMEAIKEKYKDDPQKQQQATMKLFKTAKVNPLGSCLPNLLQIPVLITFWRFFQNAIEVRQERFLWAEDLSAPDILFNLPFTIPLMGDHIAGFVLLMTASMVIQMRVSGQGNTAPNPALKMMQYVLPVMLLFIFNRLSSGLSLYYLVYNALSIVQQLMINKKIDHVKMMESVDKKKAKQLRKEQLLENKKKKKAQAEEKEA</sequence>
<dbReference type="HAMAP" id="MF_01810">
    <property type="entry name" value="YidC_type1"/>
    <property type="match status" value="1"/>
</dbReference>
<evidence type="ECO:0000256" key="12">
    <source>
        <dbReference type="ARBA" id="ARBA00033342"/>
    </source>
</evidence>
<evidence type="ECO:0000256" key="7">
    <source>
        <dbReference type="ARBA" id="ARBA00022927"/>
    </source>
</evidence>
<keyword evidence="4 13" id="KW-0813">Transport</keyword>
<feature type="transmembrane region" description="Helical" evidence="13">
    <location>
        <begin position="6"/>
        <end position="24"/>
    </location>
</feature>
<organism evidence="17 18">
    <name type="scientific">Natronogracilivirga saccharolytica</name>
    <dbReference type="NCBI Taxonomy" id="2812953"/>
    <lineage>
        <taxon>Bacteria</taxon>
        <taxon>Pseudomonadati</taxon>
        <taxon>Balneolota</taxon>
        <taxon>Balneolia</taxon>
        <taxon>Balneolales</taxon>
        <taxon>Cyclonatronaceae</taxon>
        <taxon>Natronogracilivirga</taxon>
    </lineage>
</organism>